<keyword evidence="4" id="KW-0418">Kinase</keyword>
<dbReference type="PROSITE" id="PS00108">
    <property type="entry name" value="PROTEIN_KINASE_ST"/>
    <property type="match status" value="1"/>
</dbReference>
<evidence type="ECO:0000256" key="3">
    <source>
        <dbReference type="ARBA" id="ARBA00022741"/>
    </source>
</evidence>
<proteinExistence type="predicted"/>
<organism evidence="9 10">
    <name type="scientific">Emiliania huxleyi (strain CCMP1516)</name>
    <dbReference type="NCBI Taxonomy" id="280463"/>
    <lineage>
        <taxon>Eukaryota</taxon>
        <taxon>Haptista</taxon>
        <taxon>Haptophyta</taxon>
        <taxon>Prymnesiophyceae</taxon>
        <taxon>Isochrysidales</taxon>
        <taxon>Noelaerhabdaceae</taxon>
        <taxon>Emiliania</taxon>
    </lineage>
</organism>
<feature type="compositionally biased region" description="Acidic residues" evidence="7">
    <location>
        <begin position="428"/>
        <end position="437"/>
    </location>
</feature>
<dbReference type="GO" id="GO:0004674">
    <property type="term" value="F:protein serine/threonine kinase activity"/>
    <property type="evidence" value="ECO:0007669"/>
    <property type="project" value="UniProtKB-KW"/>
</dbReference>
<evidence type="ECO:0000256" key="2">
    <source>
        <dbReference type="ARBA" id="ARBA00022679"/>
    </source>
</evidence>
<evidence type="ECO:0000313" key="9">
    <source>
        <dbReference type="EnsemblProtists" id="EOD31324"/>
    </source>
</evidence>
<keyword evidence="3 6" id="KW-0547">Nucleotide-binding</keyword>
<sequence length="547" mass="57980">MMLPRVGQRPLCYEWATRIVDARLAVEPSGVVRCEERFKLGDVLGSGAFATVFRATCLTSGRLCAVKKVARPVQALGMVRREASVLRLVRLIGTFADARHTAYLVLELLPGGDLFAQVVARWQPTNGAPAEGYTEEGVRALLRMALSALAFIHARRVVHRDIKPENLLLLDRRGGLLDLRLCDFGAAQVLPLPTGGAAGGGGYFAPPTSPGLHAEGGDPASPELPGLVGTRGFASDVWSIGVILFVLLSGQQPFAAEDEEVEAQLVLRGRWTFGAATWRDVSSSAKGLVRAMLTGDPARRPTASEALQHAWFTAPEPPLEPPLPPFGGCRAATAGAASYRSWLSPLPPQPLDPQAPAASRASVQRRAAREPLRNGRLGGGSGRREAASSADLVALHRRRAAAAHPPPGSRSVELLNLELEREAKREEAAEEAAEGEADGQAAAEAAAEAEAEARGSGAAAALLSERAVRRSAVASVRPLRKSQELAPALALLASAHRSASPRAGSCAALPASVSMPETMWLERRPALQPLPQPRGRHRSSALEHIRL</sequence>
<dbReference type="GO" id="GO:0005524">
    <property type="term" value="F:ATP binding"/>
    <property type="evidence" value="ECO:0007669"/>
    <property type="project" value="UniProtKB-UniRule"/>
</dbReference>
<evidence type="ECO:0000256" key="7">
    <source>
        <dbReference type="SAM" id="MobiDB-lite"/>
    </source>
</evidence>
<accession>A0A0D3K6D9</accession>
<reference evidence="9" key="2">
    <citation type="submission" date="2024-10" db="UniProtKB">
        <authorList>
            <consortium name="EnsemblProtists"/>
        </authorList>
    </citation>
    <scope>IDENTIFICATION</scope>
</reference>
<dbReference type="Pfam" id="PF00069">
    <property type="entry name" value="Pkinase"/>
    <property type="match status" value="1"/>
</dbReference>
<evidence type="ECO:0000256" key="4">
    <source>
        <dbReference type="ARBA" id="ARBA00022777"/>
    </source>
</evidence>
<reference evidence="10" key="1">
    <citation type="journal article" date="2013" name="Nature">
        <title>Pan genome of the phytoplankton Emiliania underpins its global distribution.</title>
        <authorList>
            <person name="Read B.A."/>
            <person name="Kegel J."/>
            <person name="Klute M.J."/>
            <person name="Kuo A."/>
            <person name="Lefebvre S.C."/>
            <person name="Maumus F."/>
            <person name="Mayer C."/>
            <person name="Miller J."/>
            <person name="Monier A."/>
            <person name="Salamov A."/>
            <person name="Young J."/>
            <person name="Aguilar M."/>
            <person name="Claverie J.M."/>
            <person name="Frickenhaus S."/>
            <person name="Gonzalez K."/>
            <person name="Herman E.K."/>
            <person name="Lin Y.C."/>
            <person name="Napier J."/>
            <person name="Ogata H."/>
            <person name="Sarno A.F."/>
            <person name="Shmutz J."/>
            <person name="Schroeder D."/>
            <person name="de Vargas C."/>
            <person name="Verret F."/>
            <person name="von Dassow P."/>
            <person name="Valentin K."/>
            <person name="Van de Peer Y."/>
            <person name="Wheeler G."/>
            <person name="Dacks J.B."/>
            <person name="Delwiche C.F."/>
            <person name="Dyhrman S.T."/>
            <person name="Glockner G."/>
            <person name="John U."/>
            <person name="Richards T."/>
            <person name="Worden A.Z."/>
            <person name="Zhang X."/>
            <person name="Grigoriev I.V."/>
            <person name="Allen A.E."/>
            <person name="Bidle K."/>
            <person name="Borodovsky M."/>
            <person name="Bowler C."/>
            <person name="Brownlee C."/>
            <person name="Cock J.M."/>
            <person name="Elias M."/>
            <person name="Gladyshev V.N."/>
            <person name="Groth M."/>
            <person name="Guda C."/>
            <person name="Hadaegh A."/>
            <person name="Iglesias-Rodriguez M.D."/>
            <person name="Jenkins J."/>
            <person name="Jones B.M."/>
            <person name="Lawson T."/>
            <person name="Leese F."/>
            <person name="Lindquist E."/>
            <person name="Lobanov A."/>
            <person name="Lomsadze A."/>
            <person name="Malik S.B."/>
            <person name="Marsh M.E."/>
            <person name="Mackinder L."/>
            <person name="Mock T."/>
            <person name="Mueller-Roeber B."/>
            <person name="Pagarete A."/>
            <person name="Parker M."/>
            <person name="Probert I."/>
            <person name="Quesneville H."/>
            <person name="Raines C."/>
            <person name="Rensing S.A."/>
            <person name="Riano-Pachon D.M."/>
            <person name="Richier S."/>
            <person name="Rokitta S."/>
            <person name="Shiraiwa Y."/>
            <person name="Soanes D.M."/>
            <person name="van der Giezen M."/>
            <person name="Wahlund T.M."/>
            <person name="Williams B."/>
            <person name="Wilson W."/>
            <person name="Wolfe G."/>
            <person name="Wurch L.L."/>
        </authorList>
    </citation>
    <scope>NUCLEOTIDE SEQUENCE</scope>
</reference>
<keyword evidence="10" id="KW-1185">Reference proteome</keyword>
<keyword evidence="1" id="KW-0723">Serine/threonine-protein kinase</keyword>
<feature type="region of interest" description="Disordered" evidence="7">
    <location>
        <begin position="344"/>
        <end position="389"/>
    </location>
</feature>
<feature type="compositionally biased region" description="Low complexity" evidence="7">
    <location>
        <begin position="438"/>
        <end position="451"/>
    </location>
</feature>
<dbReference type="InterPro" id="IPR017441">
    <property type="entry name" value="Protein_kinase_ATP_BS"/>
</dbReference>
<dbReference type="PROSITE" id="PS00107">
    <property type="entry name" value="PROTEIN_KINASE_ATP"/>
    <property type="match status" value="1"/>
</dbReference>
<dbReference type="eggNOG" id="KOG0032">
    <property type="taxonomic scope" value="Eukaryota"/>
</dbReference>
<dbReference type="Gene3D" id="1.10.510.10">
    <property type="entry name" value="Transferase(Phosphotransferase) domain 1"/>
    <property type="match status" value="1"/>
</dbReference>
<dbReference type="Proteomes" id="UP000013827">
    <property type="component" value="Unassembled WGS sequence"/>
</dbReference>
<dbReference type="InterPro" id="IPR000719">
    <property type="entry name" value="Prot_kinase_dom"/>
</dbReference>
<dbReference type="OMA" id="EARIMRW"/>
<dbReference type="RefSeq" id="XP_005783753.1">
    <property type="nucleotide sequence ID" value="XM_005783696.1"/>
</dbReference>
<dbReference type="EnsemblProtists" id="EOD31324">
    <property type="protein sequence ID" value="EOD31324"/>
    <property type="gene ID" value="EMIHUDRAFT_468237"/>
</dbReference>
<evidence type="ECO:0000259" key="8">
    <source>
        <dbReference type="PROSITE" id="PS50011"/>
    </source>
</evidence>
<dbReference type="PANTHER" id="PTHR24349">
    <property type="entry name" value="SERINE/THREONINE-PROTEIN KINASE"/>
    <property type="match status" value="1"/>
</dbReference>
<dbReference type="AlphaFoldDB" id="A0A0D3K6D9"/>
<dbReference type="InterPro" id="IPR008271">
    <property type="entry name" value="Ser/Thr_kinase_AS"/>
</dbReference>
<dbReference type="SUPFAM" id="SSF56112">
    <property type="entry name" value="Protein kinase-like (PK-like)"/>
    <property type="match status" value="1"/>
</dbReference>
<dbReference type="SMART" id="SM00220">
    <property type="entry name" value="S_TKc"/>
    <property type="match status" value="1"/>
</dbReference>
<feature type="binding site" evidence="6">
    <location>
        <position position="68"/>
    </location>
    <ligand>
        <name>ATP</name>
        <dbReference type="ChEBI" id="CHEBI:30616"/>
    </ligand>
</feature>
<keyword evidence="2" id="KW-0808">Transferase</keyword>
<dbReference type="PROSITE" id="PS50011">
    <property type="entry name" value="PROTEIN_KINASE_DOM"/>
    <property type="match status" value="1"/>
</dbReference>
<dbReference type="PaxDb" id="2903-EOD31324"/>
<protein>
    <recommendedName>
        <fullName evidence="8">Protein kinase domain-containing protein</fullName>
    </recommendedName>
</protein>
<feature type="region of interest" description="Disordered" evidence="7">
    <location>
        <begin position="524"/>
        <end position="547"/>
    </location>
</feature>
<dbReference type="InterPro" id="IPR050205">
    <property type="entry name" value="CDPK_Ser/Thr_kinases"/>
</dbReference>
<evidence type="ECO:0000256" key="5">
    <source>
        <dbReference type="ARBA" id="ARBA00022840"/>
    </source>
</evidence>
<evidence type="ECO:0000256" key="1">
    <source>
        <dbReference type="ARBA" id="ARBA00022527"/>
    </source>
</evidence>
<evidence type="ECO:0000256" key="6">
    <source>
        <dbReference type="PROSITE-ProRule" id="PRU10141"/>
    </source>
</evidence>
<dbReference type="HOGENOM" id="CLU_498250_0_0_1"/>
<feature type="compositionally biased region" description="Low complexity" evidence="7">
    <location>
        <begin position="354"/>
        <end position="365"/>
    </location>
</feature>
<dbReference type="GeneID" id="17276598"/>
<name>A0A0D3K6D9_EMIH1</name>
<feature type="domain" description="Protein kinase" evidence="8">
    <location>
        <begin position="38"/>
        <end position="312"/>
    </location>
</feature>
<feature type="region of interest" description="Disordered" evidence="7">
    <location>
        <begin position="423"/>
        <end position="451"/>
    </location>
</feature>
<dbReference type="InterPro" id="IPR011009">
    <property type="entry name" value="Kinase-like_dom_sf"/>
</dbReference>
<dbReference type="STRING" id="2903.R1FDI1"/>
<keyword evidence="5 6" id="KW-0067">ATP-binding</keyword>
<evidence type="ECO:0000313" key="10">
    <source>
        <dbReference type="Proteomes" id="UP000013827"/>
    </source>
</evidence>
<dbReference type="KEGG" id="ehx:EMIHUDRAFT_468237"/>